<feature type="domain" description="YDG" evidence="4">
    <location>
        <begin position="49"/>
        <end position="131"/>
    </location>
</feature>
<dbReference type="Gene3D" id="2.30.280.10">
    <property type="entry name" value="SRA-YDG"/>
    <property type="match status" value="1"/>
</dbReference>
<dbReference type="InterPro" id="IPR003105">
    <property type="entry name" value="SRA_YDG"/>
</dbReference>
<gene>
    <name evidence="5" type="ORF">ACH5RR_031630</name>
</gene>
<name>A0ABD2YFS9_9GENT</name>
<proteinExistence type="predicted"/>
<keyword evidence="6" id="KW-1185">Reference proteome</keyword>
<evidence type="ECO:0000313" key="6">
    <source>
        <dbReference type="Proteomes" id="UP001630127"/>
    </source>
</evidence>
<evidence type="ECO:0000256" key="2">
    <source>
        <dbReference type="ARBA" id="ARBA00023242"/>
    </source>
</evidence>
<dbReference type="SMART" id="SM00466">
    <property type="entry name" value="SRA"/>
    <property type="match status" value="1"/>
</dbReference>
<dbReference type="InterPro" id="IPR036987">
    <property type="entry name" value="SRA-YDG_sf"/>
</dbReference>
<dbReference type="Pfam" id="PF02182">
    <property type="entry name" value="SAD_SRA"/>
    <property type="match status" value="1"/>
</dbReference>
<dbReference type="PANTHER" id="PTHR45660:SF3">
    <property type="entry name" value="HISTONE-LYSINE N-METHYLTRANSFERASE FAMILY MEMBER SUVH9"/>
    <property type="match status" value="1"/>
</dbReference>
<evidence type="ECO:0000256" key="3">
    <source>
        <dbReference type="PROSITE-ProRule" id="PRU00358"/>
    </source>
</evidence>
<evidence type="ECO:0000259" key="4">
    <source>
        <dbReference type="PROSITE" id="PS51015"/>
    </source>
</evidence>
<dbReference type="PANTHER" id="PTHR45660">
    <property type="entry name" value="HISTONE-LYSINE N-METHYLTRANSFERASE SETMAR"/>
    <property type="match status" value="1"/>
</dbReference>
<dbReference type="AlphaFoldDB" id="A0ABD2YFS9"/>
<comment type="caution">
    <text evidence="5">The sequence shown here is derived from an EMBL/GenBank/DDBJ whole genome shotgun (WGS) entry which is preliminary data.</text>
</comment>
<dbReference type="SUPFAM" id="SSF88697">
    <property type="entry name" value="PUA domain-like"/>
    <property type="match status" value="1"/>
</dbReference>
<organism evidence="5 6">
    <name type="scientific">Cinchona calisaya</name>
    <dbReference type="NCBI Taxonomy" id="153742"/>
    <lineage>
        <taxon>Eukaryota</taxon>
        <taxon>Viridiplantae</taxon>
        <taxon>Streptophyta</taxon>
        <taxon>Embryophyta</taxon>
        <taxon>Tracheophyta</taxon>
        <taxon>Spermatophyta</taxon>
        <taxon>Magnoliopsida</taxon>
        <taxon>eudicotyledons</taxon>
        <taxon>Gunneridae</taxon>
        <taxon>Pentapetalae</taxon>
        <taxon>asterids</taxon>
        <taxon>lamiids</taxon>
        <taxon>Gentianales</taxon>
        <taxon>Rubiaceae</taxon>
        <taxon>Cinchonoideae</taxon>
        <taxon>Cinchoneae</taxon>
        <taxon>Cinchona</taxon>
    </lineage>
</organism>
<accession>A0ABD2YFS9</accession>
<dbReference type="GO" id="GO:0005634">
    <property type="term" value="C:nucleus"/>
    <property type="evidence" value="ECO:0007669"/>
    <property type="project" value="UniProtKB-SubCell"/>
</dbReference>
<dbReference type="InterPro" id="IPR051357">
    <property type="entry name" value="H3K9_HMTase_SUVAR3-9"/>
</dbReference>
<dbReference type="GO" id="GO:0005694">
    <property type="term" value="C:chromosome"/>
    <property type="evidence" value="ECO:0007669"/>
    <property type="project" value="UniProtKB-SubCell"/>
</dbReference>
<comment type="subcellular location">
    <subcellularLocation>
        <location evidence="1">Chromosome</location>
    </subcellularLocation>
    <subcellularLocation>
        <location evidence="3">Nucleus</location>
    </subcellularLocation>
</comment>
<dbReference type="PROSITE" id="PS51015">
    <property type="entry name" value="YDG"/>
    <property type="match status" value="1"/>
</dbReference>
<dbReference type="Proteomes" id="UP001630127">
    <property type="component" value="Unassembled WGS sequence"/>
</dbReference>
<protein>
    <recommendedName>
        <fullName evidence="4">YDG domain-containing protein</fullName>
    </recommendedName>
</protein>
<evidence type="ECO:0000256" key="1">
    <source>
        <dbReference type="ARBA" id="ARBA00004286"/>
    </source>
</evidence>
<sequence>MVYDWIWVLSLVENEKIRGIWVIIGSLEGTAQMIKERGLWSNRDKRIVGPIPGVEIGDVFFFRMELCVIGLHGQPQAGIDYLSAYQSLNGEPITMSVIVSGGYEDDEDTGREIIYSGHGVQDKNNWQCMKL</sequence>
<dbReference type="InterPro" id="IPR015947">
    <property type="entry name" value="PUA-like_sf"/>
</dbReference>
<reference evidence="5 6" key="1">
    <citation type="submission" date="2024-11" db="EMBL/GenBank/DDBJ databases">
        <title>A near-complete genome assembly of Cinchona calisaya.</title>
        <authorList>
            <person name="Lian D.C."/>
            <person name="Zhao X.W."/>
            <person name="Wei L."/>
        </authorList>
    </citation>
    <scope>NUCLEOTIDE SEQUENCE [LARGE SCALE GENOMIC DNA]</scope>
    <source>
        <tissue evidence="5">Nenye</tissue>
    </source>
</reference>
<evidence type="ECO:0000313" key="5">
    <source>
        <dbReference type="EMBL" id="KAL3506248.1"/>
    </source>
</evidence>
<dbReference type="EMBL" id="JBJUIK010000013">
    <property type="protein sequence ID" value="KAL3506248.1"/>
    <property type="molecule type" value="Genomic_DNA"/>
</dbReference>
<keyword evidence="2 3" id="KW-0539">Nucleus</keyword>